<dbReference type="RefSeq" id="WP_369274472.1">
    <property type="nucleotide sequence ID" value="NZ_CP163432.1"/>
</dbReference>
<dbReference type="EMBL" id="CP163432">
    <property type="protein sequence ID" value="XDQ14510.1"/>
    <property type="molecule type" value="Genomic_DNA"/>
</dbReference>
<sequence length="111" mass="12593">MTPNLYDAWLTAGNTLQPAGDWAVANWVGLTGLAAGLLLFVLATRRHIRSGREAHRTRDDRVMARRYARYRPTPEQQQPGSDHQLYLDCIAVYGEHPGINQLLNDIRKEKP</sequence>
<keyword evidence="1" id="KW-0812">Transmembrane</keyword>
<reference evidence="2" key="1">
    <citation type="submission" date="2024-07" db="EMBL/GenBank/DDBJ databases">
        <authorList>
            <person name="Yu S.T."/>
        </authorList>
    </citation>
    <scope>NUCLEOTIDE SEQUENCE</scope>
    <source>
        <strain evidence="2">R11</strain>
    </source>
</reference>
<evidence type="ECO:0000313" key="2">
    <source>
        <dbReference type="EMBL" id="XDQ14510.1"/>
    </source>
</evidence>
<organism evidence="2">
    <name type="scientific">Streptomyces sp. R11</name>
    <dbReference type="NCBI Taxonomy" id="3238625"/>
    <lineage>
        <taxon>Bacteria</taxon>
        <taxon>Bacillati</taxon>
        <taxon>Actinomycetota</taxon>
        <taxon>Actinomycetes</taxon>
        <taxon>Kitasatosporales</taxon>
        <taxon>Streptomycetaceae</taxon>
        <taxon>Streptomyces</taxon>
    </lineage>
</organism>
<gene>
    <name evidence="2" type="ORF">AB5J55_35135</name>
</gene>
<accession>A0AB39N9R6</accession>
<protein>
    <submittedName>
        <fullName evidence="2">Uncharacterized protein</fullName>
    </submittedName>
</protein>
<feature type="transmembrane region" description="Helical" evidence="1">
    <location>
        <begin position="24"/>
        <end position="43"/>
    </location>
</feature>
<proteinExistence type="predicted"/>
<keyword evidence="1" id="KW-0472">Membrane</keyword>
<dbReference type="AlphaFoldDB" id="A0AB39N9R6"/>
<keyword evidence="1" id="KW-1133">Transmembrane helix</keyword>
<name>A0AB39N9R6_9ACTN</name>
<evidence type="ECO:0000256" key="1">
    <source>
        <dbReference type="SAM" id="Phobius"/>
    </source>
</evidence>